<dbReference type="OrthoDB" id="9917860at2"/>
<dbReference type="RefSeq" id="WP_074732442.1">
    <property type="nucleotide sequence ID" value="NZ_FNYK01000046.1"/>
</dbReference>
<dbReference type="STRING" id="322505.SAMN04487836_11634"/>
<organism evidence="1 2">
    <name type="scientific">Sharpea azabuensis</name>
    <dbReference type="NCBI Taxonomy" id="322505"/>
    <lineage>
        <taxon>Bacteria</taxon>
        <taxon>Bacillati</taxon>
        <taxon>Bacillota</taxon>
        <taxon>Erysipelotrichia</taxon>
        <taxon>Erysipelotrichales</taxon>
        <taxon>Coprobacillaceae</taxon>
        <taxon>Sharpea</taxon>
    </lineage>
</organism>
<dbReference type="Proteomes" id="UP000183028">
    <property type="component" value="Unassembled WGS sequence"/>
</dbReference>
<sequence length="226" mass="26126">MNYDLYCDVLVGEMDDVMFPVWSAQSEECISLSKKVLLMRVAHDLEDINRLTNDMFEDKIIFEALKLNAHFEEFAKRTEHGYSPSFARFAHNLVEKIDRYENNYSHFVISYADIYGSCFAILNLYCNIAQSLNHQTDFSTLGQDVSYQQFIQAYHPYQALAIGDVTTLLQTSSKKGALSRLGKILTKKDSRELKEEAASRLRELLEDYFVLVMSVTFMKFKTSLKD</sequence>
<protein>
    <submittedName>
        <fullName evidence="1">Uncharacterized protein</fullName>
    </submittedName>
</protein>
<dbReference type="EMBL" id="FNYK01000046">
    <property type="protein sequence ID" value="SEJ02560.1"/>
    <property type="molecule type" value="Genomic_DNA"/>
</dbReference>
<evidence type="ECO:0000313" key="1">
    <source>
        <dbReference type="EMBL" id="SEJ02560.1"/>
    </source>
</evidence>
<gene>
    <name evidence="1" type="ORF">SAMN04487834_10464</name>
</gene>
<reference evidence="2" key="1">
    <citation type="submission" date="2016-10" db="EMBL/GenBank/DDBJ databases">
        <authorList>
            <person name="Varghese N."/>
            <person name="Submissions S."/>
        </authorList>
    </citation>
    <scope>NUCLEOTIDE SEQUENCE [LARGE SCALE GENOMIC DNA]</scope>
    <source>
        <strain evidence="2">DSM 20406</strain>
    </source>
</reference>
<evidence type="ECO:0000313" key="2">
    <source>
        <dbReference type="Proteomes" id="UP000183028"/>
    </source>
</evidence>
<proteinExistence type="predicted"/>
<name>A0A1H6VPI6_9FIRM</name>
<accession>A0A1H6VPI6</accession>
<keyword evidence="2" id="KW-1185">Reference proteome</keyword>
<dbReference type="AlphaFoldDB" id="A0A1H6VPI6"/>